<dbReference type="NCBIfam" id="NF037959">
    <property type="entry name" value="MFS_SpdSyn"/>
    <property type="match status" value="2"/>
</dbReference>
<dbReference type="PROSITE" id="PS51006">
    <property type="entry name" value="PABS_2"/>
    <property type="match status" value="1"/>
</dbReference>
<evidence type="ECO:0000256" key="4">
    <source>
        <dbReference type="PROSITE-ProRule" id="PRU00354"/>
    </source>
</evidence>
<feature type="transmembrane region" description="Helical" evidence="5">
    <location>
        <begin position="143"/>
        <end position="169"/>
    </location>
</feature>
<feature type="transmembrane region" description="Helical" evidence="5">
    <location>
        <begin position="263"/>
        <end position="283"/>
    </location>
</feature>
<feature type="active site" description="Proton acceptor" evidence="4">
    <location>
        <position position="627"/>
    </location>
</feature>
<dbReference type="EC" id="2.5.1.16" evidence="7"/>
<keyword evidence="5" id="KW-0812">Transmembrane</keyword>
<keyword evidence="8" id="KW-1185">Reference proteome</keyword>
<dbReference type="InterPro" id="IPR029063">
    <property type="entry name" value="SAM-dependent_MTases_sf"/>
</dbReference>
<dbReference type="OrthoDB" id="5516475at2"/>
<dbReference type="InterPro" id="IPR036259">
    <property type="entry name" value="MFS_trans_sf"/>
</dbReference>
<keyword evidence="2 4" id="KW-0808">Transferase</keyword>
<protein>
    <submittedName>
        <fullName evidence="7">Spermidine synthase</fullName>
        <ecNumber evidence="7">2.5.1.16</ecNumber>
    </submittedName>
</protein>
<feature type="transmembrane region" description="Helical" evidence="5">
    <location>
        <begin position="295"/>
        <end position="316"/>
    </location>
</feature>
<feature type="transmembrane region" description="Helical" evidence="5">
    <location>
        <begin position="458"/>
        <end position="476"/>
    </location>
</feature>
<evidence type="ECO:0000313" key="8">
    <source>
        <dbReference type="Proteomes" id="UP000320421"/>
    </source>
</evidence>
<feature type="transmembrane region" description="Helical" evidence="5">
    <location>
        <begin position="328"/>
        <end position="353"/>
    </location>
</feature>
<name>A0A517PVT8_9PLAN</name>
<organism evidence="7 8">
    <name type="scientific">Gimesia chilikensis</name>
    <dbReference type="NCBI Taxonomy" id="2605989"/>
    <lineage>
        <taxon>Bacteria</taxon>
        <taxon>Pseudomonadati</taxon>
        <taxon>Planctomycetota</taxon>
        <taxon>Planctomycetia</taxon>
        <taxon>Planctomycetales</taxon>
        <taxon>Planctomycetaceae</taxon>
        <taxon>Gimesia</taxon>
    </lineage>
</organism>
<dbReference type="Pfam" id="PF01564">
    <property type="entry name" value="Spermine_synth"/>
    <property type="match status" value="1"/>
</dbReference>
<evidence type="ECO:0000256" key="1">
    <source>
        <dbReference type="ARBA" id="ARBA00007867"/>
    </source>
</evidence>
<dbReference type="EMBL" id="CP036266">
    <property type="protein sequence ID" value="QDT23486.1"/>
    <property type="molecule type" value="Genomic_DNA"/>
</dbReference>
<feature type="transmembrane region" description="Helical" evidence="5">
    <location>
        <begin position="190"/>
        <end position="215"/>
    </location>
</feature>
<dbReference type="PANTHER" id="PTHR43317">
    <property type="entry name" value="THERMOSPERMINE SYNTHASE ACAULIS5"/>
    <property type="match status" value="1"/>
</dbReference>
<dbReference type="SUPFAM" id="SSF103473">
    <property type="entry name" value="MFS general substrate transporter"/>
    <property type="match status" value="2"/>
</dbReference>
<feature type="transmembrane region" description="Helical" evidence="5">
    <location>
        <begin position="433"/>
        <end position="453"/>
    </location>
</feature>
<comment type="similarity">
    <text evidence="1">Belongs to the spermidine/spermine synthase family.</text>
</comment>
<keyword evidence="3 4" id="KW-0620">Polyamine biosynthesis</keyword>
<evidence type="ECO:0000313" key="7">
    <source>
        <dbReference type="EMBL" id="QDT23486.1"/>
    </source>
</evidence>
<dbReference type="AlphaFoldDB" id="A0A517PVT8"/>
<feature type="transmembrane region" description="Helical" evidence="5">
    <location>
        <begin position="221"/>
        <end position="239"/>
    </location>
</feature>
<dbReference type="GO" id="GO:0006596">
    <property type="term" value="P:polyamine biosynthetic process"/>
    <property type="evidence" value="ECO:0007669"/>
    <property type="project" value="UniProtKB-UniRule"/>
</dbReference>
<dbReference type="Proteomes" id="UP000320421">
    <property type="component" value="Chromosome"/>
</dbReference>
<feature type="transmembrane region" description="Helical" evidence="5">
    <location>
        <begin position="365"/>
        <end position="392"/>
    </location>
</feature>
<feature type="transmembrane region" description="Helical" evidence="5">
    <location>
        <begin position="70"/>
        <end position="90"/>
    </location>
</feature>
<dbReference type="RefSeq" id="WP_145190959.1">
    <property type="nucleotide sequence ID" value="NZ_CP036266.1"/>
</dbReference>
<evidence type="ECO:0000256" key="3">
    <source>
        <dbReference type="ARBA" id="ARBA00023115"/>
    </source>
</evidence>
<dbReference type="PANTHER" id="PTHR43317:SF1">
    <property type="entry name" value="THERMOSPERMINE SYNTHASE ACAULIS5"/>
    <property type="match status" value="1"/>
</dbReference>
<evidence type="ECO:0000259" key="6">
    <source>
        <dbReference type="PROSITE" id="PS51006"/>
    </source>
</evidence>
<feature type="domain" description="PABS" evidence="6">
    <location>
        <begin position="538"/>
        <end position="714"/>
    </location>
</feature>
<sequence>MSFMIVNPMTKKGDIRVETTQAADRWRSISDLKRQPDTFSYLIFFFSGVAALVYEISWSRQVGLLFGHTIQASAVVLSTYFAGMAVGYLVGAKWSLRVLPLLGYGVAELVVAAWACLIPFLLACSESHSFAAFLSSSSIGWQLTARVLFCFLLLLPATTALGITLPMMAEYLSRQRSRDMADPTNAGRVSLAYALNTAGALVGVLSATFFLLVVVGVRTSSYVAAVVSAACGVAAVLIAKKQKSRVERRASAGSGQSARDSQLSWFFVAALSGFGTLALEVLYTRMFSLVFHNSTYTFGMVVAVFLASLALGAALAARLQRRYRIEGLVGWSACSGALAVTFSVLTFVALTGLDYYDFGESFSQYISGALMLVILVVAPPITLLGMLLPLVWKAAGLGKRAGIVVGRLTAVNTISAALGAMAASFLLLPWLGLWQSFVLLAALFYVAGFVLLLRNGRLVWACGGALILVAVAMFALRSPVEINYGGTQLDEQLVRRWNSPYGWIDVVRDENTGSFRVRQNLHYRFGRTGDNAREYRQAHLPLLLHEQPQDVLFMGLGTGLTAGGAIPHREVKNAVAVELIPEVLEAARLLAEYNYGVVDHPKVDVCVDDARHYLLATDLRFDVIISDLFVPWESESGYLYTVEHYRVARDRLKPDGLFCQWLPLYQLGAREFELIADSFASVFPVTTIWWSEMDASKPVIALVGGDAPLELNADRLAERLTALERATTSSNQDLRTVEQFYDNYQGDWMPRNPSRLNTDEHPRVEFLTPISNRDRKMIVSLALLEYFDNVLSQLPSSAVALHTDGEPKSATARQRRAWQRLILFGGTIP</sequence>
<evidence type="ECO:0000256" key="5">
    <source>
        <dbReference type="SAM" id="Phobius"/>
    </source>
</evidence>
<dbReference type="SUPFAM" id="SSF53335">
    <property type="entry name" value="S-adenosyl-L-methionine-dependent methyltransferases"/>
    <property type="match status" value="1"/>
</dbReference>
<gene>
    <name evidence="7" type="primary">speE</name>
    <name evidence="7" type="ORF">HG66A1_53070</name>
</gene>
<dbReference type="CDD" id="cd02440">
    <property type="entry name" value="AdoMet_MTases"/>
    <property type="match status" value="1"/>
</dbReference>
<accession>A0A517PVT8</accession>
<dbReference type="GO" id="GO:0004766">
    <property type="term" value="F:spermidine synthase activity"/>
    <property type="evidence" value="ECO:0007669"/>
    <property type="project" value="UniProtKB-EC"/>
</dbReference>
<feature type="transmembrane region" description="Helical" evidence="5">
    <location>
        <begin position="39"/>
        <end position="58"/>
    </location>
</feature>
<evidence type="ECO:0000256" key="2">
    <source>
        <dbReference type="ARBA" id="ARBA00022679"/>
    </source>
</evidence>
<dbReference type="Gene3D" id="3.40.50.150">
    <property type="entry name" value="Vaccinia Virus protein VP39"/>
    <property type="match status" value="1"/>
</dbReference>
<keyword evidence="5" id="KW-0472">Membrane</keyword>
<feature type="transmembrane region" description="Helical" evidence="5">
    <location>
        <begin position="102"/>
        <end position="123"/>
    </location>
</feature>
<feature type="transmembrane region" description="Helical" evidence="5">
    <location>
        <begin position="404"/>
        <end position="427"/>
    </location>
</feature>
<keyword evidence="5" id="KW-1133">Transmembrane helix</keyword>
<reference evidence="7 8" key="1">
    <citation type="submission" date="2019-02" db="EMBL/GenBank/DDBJ databases">
        <title>Deep-cultivation of Planctomycetes and their phenomic and genomic characterization uncovers novel biology.</title>
        <authorList>
            <person name="Wiegand S."/>
            <person name="Jogler M."/>
            <person name="Boedeker C."/>
            <person name="Pinto D."/>
            <person name="Vollmers J."/>
            <person name="Rivas-Marin E."/>
            <person name="Kohn T."/>
            <person name="Peeters S.H."/>
            <person name="Heuer A."/>
            <person name="Rast P."/>
            <person name="Oberbeckmann S."/>
            <person name="Bunk B."/>
            <person name="Jeske O."/>
            <person name="Meyerdierks A."/>
            <person name="Storesund J.E."/>
            <person name="Kallscheuer N."/>
            <person name="Luecker S."/>
            <person name="Lage O.M."/>
            <person name="Pohl T."/>
            <person name="Merkel B.J."/>
            <person name="Hornburger P."/>
            <person name="Mueller R.-W."/>
            <person name="Bruemmer F."/>
            <person name="Labrenz M."/>
            <person name="Spormann A.M."/>
            <person name="Op den Camp H."/>
            <person name="Overmann J."/>
            <person name="Amann R."/>
            <person name="Jetten M.S.M."/>
            <person name="Mascher T."/>
            <person name="Medema M.H."/>
            <person name="Devos D.P."/>
            <person name="Kaster A.-K."/>
            <person name="Ovreas L."/>
            <person name="Rohde M."/>
            <person name="Galperin M.Y."/>
            <person name="Jogler C."/>
        </authorList>
    </citation>
    <scope>NUCLEOTIDE SEQUENCE [LARGE SCALE GENOMIC DNA]</scope>
    <source>
        <strain evidence="7 8">HG66A1</strain>
    </source>
</reference>
<proteinExistence type="inferred from homology"/>
<dbReference type="InterPro" id="IPR030374">
    <property type="entry name" value="PABS"/>
</dbReference>